<sequence>MDLPESVPMIAQSLVRGLHRNARRAAKFTKTPGWKKKGKEKDTGEVVLPRRVRRRRALAVSTEDRRKLELQESPSEGFIRAHKVRDLPDRMGSLGTKALHTKVRVGALDAEEVRGQLDSGADITLMSEEFWAALPDKPKPREGVRMKLYHLTG</sequence>
<protein>
    <recommendedName>
        <fullName evidence="1">Peptidase A2 domain-containing protein</fullName>
    </recommendedName>
</protein>
<gene>
    <name evidence="2" type="ORF">MCHLO_05468</name>
</gene>
<dbReference type="PROSITE" id="PS50175">
    <property type="entry name" value="ASP_PROT_RETROV"/>
    <property type="match status" value="1"/>
</dbReference>
<organism evidence="2 3">
    <name type="scientific">Mycena chlorophos</name>
    <name type="common">Agaric fungus</name>
    <name type="synonym">Agaricus chlorophos</name>
    <dbReference type="NCBI Taxonomy" id="658473"/>
    <lineage>
        <taxon>Eukaryota</taxon>
        <taxon>Fungi</taxon>
        <taxon>Dikarya</taxon>
        <taxon>Basidiomycota</taxon>
        <taxon>Agaricomycotina</taxon>
        <taxon>Agaricomycetes</taxon>
        <taxon>Agaricomycetidae</taxon>
        <taxon>Agaricales</taxon>
        <taxon>Marasmiineae</taxon>
        <taxon>Mycenaceae</taxon>
        <taxon>Mycena</taxon>
    </lineage>
</organism>
<reference evidence="2" key="1">
    <citation type="submission" date="2014-09" db="EMBL/GenBank/DDBJ databases">
        <title>Genome sequence of the luminous mushroom Mycena chlorophos for searching fungal bioluminescence genes.</title>
        <authorList>
            <person name="Tanaka Y."/>
            <person name="Kasuga D."/>
            <person name="Oba Y."/>
            <person name="Hase S."/>
            <person name="Sato K."/>
            <person name="Oba Y."/>
            <person name="Sakakibara Y."/>
        </authorList>
    </citation>
    <scope>NUCLEOTIDE SEQUENCE</scope>
</reference>
<dbReference type="Proteomes" id="UP000815677">
    <property type="component" value="Unassembled WGS sequence"/>
</dbReference>
<dbReference type="InterPro" id="IPR001995">
    <property type="entry name" value="Peptidase_A2_cat"/>
</dbReference>
<dbReference type="EMBL" id="DF844165">
    <property type="protein sequence ID" value="GAT48032.1"/>
    <property type="molecule type" value="Genomic_DNA"/>
</dbReference>
<name>A0ABQ0LA60_MYCCL</name>
<keyword evidence="3" id="KW-1185">Reference proteome</keyword>
<proteinExistence type="predicted"/>
<evidence type="ECO:0000313" key="2">
    <source>
        <dbReference type="EMBL" id="GAT48032.1"/>
    </source>
</evidence>
<evidence type="ECO:0000313" key="3">
    <source>
        <dbReference type="Proteomes" id="UP000815677"/>
    </source>
</evidence>
<evidence type="ECO:0000259" key="1">
    <source>
        <dbReference type="PROSITE" id="PS50175"/>
    </source>
</evidence>
<accession>A0ABQ0LA60</accession>
<feature type="domain" description="Peptidase A2" evidence="1">
    <location>
        <begin position="113"/>
        <end position="153"/>
    </location>
</feature>